<evidence type="ECO:0008006" key="8">
    <source>
        <dbReference type="Google" id="ProtNLM"/>
    </source>
</evidence>
<dbReference type="CDD" id="cd06581">
    <property type="entry name" value="TM_PBP1_LivM_like"/>
    <property type="match status" value="1"/>
</dbReference>
<feature type="transmembrane region" description="Helical" evidence="6">
    <location>
        <begin position="1233"/>
        <end position="1253"/>
    </location>
</feature>
<evidence type="ECO:0000313" key="7">
    <source>
        <dbReference type="EMBL" id="ANV78983.1"/>
    </source>
</evidence>
<feature type="transmembrane region" description="Helical" evidence="6">
    <location>
        <begin position="122"/>
        <end position="142"/>
    </location>
</feature>
<dbReference type="GO" id="GO:0005886">
    <property type="term" value="C:plasma membrane"/>
    <property type="evidence" value="ECO:0007669"/>
    <property type="project" value="UniProtKB-SubCell"/>
</dbReference>
<feature type="transmembrane region" description="Helical" evidence="6">
    <location>
        <begin position="1273"/>
        <end position="1292"/>
    </location>
</feature>
<sequence length="1313" mass="147387">MEINLRRGAFFNLFGDKIMDGRIFLFSCLIIFLFLRYKGIWSQLPRLYTRLFIFSVFFLDAYFGLLFNEGFLNIFNQLTGNRLPSQKGFIWLIQILQAISAGFGFVKIAFDDLPKNLFRTISISLTPIFLLFVLWLVCDALITGRNTSAIAYLDVVQISTSTLRWAATYLSIAVALTLTYRVQRYGNFAQSEYFMLGMYVAMAIIWTDYFLPLTIAPADGVLVWSVLAYTLIAAFFVTGLVGLMIDRLVYKDFRKKKASPQVMMIASLGVALILRAIVWLRYSSKNRLFEPDLDWRMTTETPIAQLWKIPTYKMKINFGNNKLDEGEYYTSAKCEINDGVASQLQLDYIPSFEFYKLDKDCVTQLETGFSFYNGPTPLVIFGSVFLLLLLLKKTRLGRRMRAVADNPELAASSGINVERIHGYSAFLSAGLCGIGGAAFAMTVRFSPVTAFTLLLPSFAVIVLGTIGSIPGAIVSSLIIGFIRASSTPILSSLGQNLGRSNYSSFEAVTPYVFLIAILLIMPEGIGNAYEKWKINRLRKSAEENSPPSKNIGIILSVLFGWIGLHNLQQKKTSRFSSMASLTGFAYLISKITNFIDTHSFSKQSSPIRNEAGFSYSSNFEMRTGRDDWNFLPTDSQLSIDQVSNPPSDIAPYLHDQWRQNTFDDMNNSWADLMNYELVFLDLITSLGDLIWPTVPILIWILALVEGYYLYTNRKEDPLLNLNNYLGKYINPLFEKLRDTKENASITRIIDIRTIYNKIPKLNPKFDKNLFFLLIPFIFVNSFLLKFVLLSSILWFSVSFFNKSDEISIIENLKKKSTYGREGPFLSNMLFGMLLILVILIILWLPVADFAANAKLIRVFNISNIILSISIFILMGFCLNLHTGITGMVNFGIIFFVAIGAVAVGVLTGPVKYNGYDWPIFWALFLGLVASATFGWMLAYPTARLRTDYFAIVTISLGEILRVLLTSEPIIQSYNTEASWSSPTPGVSQYPMPLEKWWFCGDSIPLDFITSEPLETFGPRDCETAIGATTIDQIPQNIDSMSTYMMDMLSLEAAAPYVILLSFLSLVSVIAVWVILKTLLNSPWGRILRSIREDEEVAQHHGHDVLTYKASSLALGAAIAALAGAFWAWQLRGFQPTFMSPATTTFLVWAAFIIGGSGNNKGIIIGSSIIILSQYIFRILDAGQSSSDLPLHDTAVFIDEIFRWLVIDYLEVVIFSIILIILGIITKKSNISEIGLWSAIVFYIYGTLNSQYSIEQSFSDFDADGSFEVIAEMAYVNVLLVGVVLLLSLKYNPKGILPEVPKRPERPEIGGDSS</sequence>
<feature type="transmembrane region" description="Helical" evidence="6">
    <location>
        <begin position="1200"/>
        <end position="1221"/>
    </location>
</feature>
<name>A0A1B1T9Q2_9ARCH</name>
<feature type="transmembrane region" description="Helical" evidence="6">
    <location>
        <begin position="502"/>
        <end position="521"/>
    </location>
</feature>
<reference evidence="7" key="2">
    <citation type="journal article" date="2015" name="ISME J.">
        <title>A new class of marine Euryarchaeota group II from the Mediterranean deep chlorophyll maximum.</title>
        <authorList>
            <person name="Martin-Cuadrado A.B."/>
            <person name="Garcia-Heredia I."/>
            <person name="Molto A.G."/>
            <person name="Lopez-Ubeda R."/>
            <person name="Kimes N."/>
            <person name="Lopez-Garcia P."/>
            <person name="Moreira D."/>
            <person name="Rodriguez-Valera F."/>
        </authorList>
    </citation>
    <scope>NUCLEOTIDE SEQUENCE</scope>
</reference>
<feature type="transmembrane region" description="Helical" evidence="6">
    <location>
        <begin position="193"/>
        <end position="215"/>
    </location>
</feature>
<evidence type="ECO:0000256" key="3">
    <source>
        <dbReference type="ARBA" id="ARBA00022692"/>
    </source>
</evidence>
<evidence type="ECO:0000256" key="6">
    <source>
        <dbReference type="SAM" id="Phobius"/>
    </source>
</evidence>
<feature type="transmembrane region" description="Helical" evidence="6">
    <location>
        <begin position="919"/>
        <end position="939"/>
    </location>
</feature>
<keyword evidence="3 6" id="KW-0812">Transmembrane</keyword>
<feature type="transmembrane region" description="Helical" evidence="6">
    <location>
        <begin position="18"/>
        <end position="35"/>
    </location>
</feature>
<feature type="transmembrane region" description="Helical" evidence="6">
    <location>
        <begin position="162"/>
        <end position="181"/>
    </location>
</feature>
<keyword evidence="5 6" id="KW-0472">Membrane</keyword>
<feature type="transmembrane region" description="Helical" evidence="6">
    <location>
        <begin position="689"/>
        <end position="710"/>
    </location>
</feature>
<feature type="transmembrane region" description="Helical" evidence="6">
    <location>
        <begin position="221"/>
        <end position="250"/>
    </location>
</feature>
<keyword evidence="4 6" id="KW-1133">Transmembrane helix</keyword>
<protein>
    <recommendedName>
        <fullName evidence="8">ABC transporter permease</fullName>
    </recommendedName>
</protein>
<feature type="transmembrane region" description="Helical" evidence="6">
    <location>
        <begin position="458"/>
        <end position="482"/>
    </location>
</feature>
<comment type="subcellular location">
    <subcellularLocation>
        <location evidence="1">Cell membrane</location>
        <topology evidence="1">Multi-pass membrane protein</topology>
    </subcellularLocation>
</comment>
<feature type="transmembrane region" description="Helical" evidence="6">
    <location>
        <begin position="769"/>
        <end position="795"/>
    </location>
</feature>
<accession>A0A1B1T9Q2</accession>
<dbReference type="Pfam" id="PF02653">
    <property type="entry name" value="BPD_transp_2"/>
    <property type="match status" value="2"/>
</dbReference>
<feature type="transmembrane region" description="Helical" evidence="6">
    <location>
        <begin position="887"/>
        <end position="907"/>
    </location>
</feature>
<dbReference type="PANTHER" id="PTHR30482">
    <property type="entry name" value="HIGH-AFFINITY BRANCHED-CHAIN AMINO ACID TRANSPORT SYSTEM PERMEASE"/>
    <property type="match status" value="1"/>
</dbReference>
<feature type="transmembrane region" description="Helical" evidence="6">
    <location>
        <begin position="374"/>
        <end position="391"/>
    </location>
</feature>
<feature type="transmembrane region" description="Helical" evidence="6">
    <location>
        <begin position="1112"/>
        <end position="1130"/>
    </location>
</feature>
<evidence type="ECO:0000256" key="1">
    <source>
        <dbReference type="ARBA" id="ARBA00004651"/>
    </source>
</evidence>
<feature type="transmembrane region" description="Helical" evidence="6">
    <location>
        <begin position="425"/>
        <end position="446"/>
    </location>
</feature>
<feature type="transmembrane region" description="Helical" evidence="6">
    <location>
        <begin position="858"/>
        <end position="880"/>
    </location>
</feature>
<feature type="transmembrane region" description="Helical" evidence="6">
    <location>
        <begin position="262"/>
        <end position="282"/>
    </location>
</feature>
<feature type="transmembrane region" description="Helical" evidence="6">
    <location>
        <begin position="47"/>
        <end position="68"/>
    </location>
</feature>
<feature type="transmembrane region" description="Helical" evidence="6">
    <location>
        <begin position="1053"/>
        <end position="1075"/>
    </location>
</feature>
<proteinExistence type="predicted"/>
<dbReference type="EMBL" id="KP211808">
    <property type="protein sequence ID" value="ANV78983.1"/>
    <property type="molecule type" value="Genomic_DNA"/>
</dbReference>
<dbReference type="GO" id="GO:0015658">
    <property type="term" value="F:branched-chain amino acid transmembrane transporter activity"/>
    <property type="evidence" value="ECO:0007669"/>
    <property type="project" value="InterPro"/>
</dbReference>
<keyword evidence="2" id="KW-1003">Cell membrane</keyword>
<feature type="transmembrane region" description="Helical" evidence="6">
    <location>
        <begin position="550"/>
        <end position="567"/>
    </location>
</feature>
<evidence type="ECO:0000256" key="4">
    <source>
        <dbReference type="ARBA" id="ARBA00022989"/>
    </source>
</evidence>
<evidence type="ECO:0000256" key="5">
    <source>
        <dbReference type="ARBA" id="ARBA00023136"/>
    </source>
</evidence>
<reference evidence="7" key="1">
    <citation type="submission" date="2014-11" db="EMBL/GenBank/DDBJ databases">
        <authorList>
            <person name="Zhu J."/>
            <person name="Qi W."/>
            <person name="Song R."/>
        </authorList>
    </citation>
    <scope>NUCLEOTIDE SEQUENCE</scope>
</reference>
<dbReference type="CDD" id="cd06582">
    <property type="entry name" value="TM_PBP1_LivH_like"/>
    <property type="match status" value="1"/>
</dbReference>
<feature type="transmembrane region" description="Helical" evidence="6">
    <location>
        <begin position="88"/>
        <end position="110"/>
    </location>
</feature>
<dbReference type="InterPro" id="IPR043428">
    <property type="entry name" value="LivM-like"/>
</dbReference>
<dbReference type="InterPro" id="IPR001851">
    <property type="entry name" value="ABC_transp_permease"/>
</dbReference>
<dbReference type="PANTHER" id="PTHR30482:SF1">
    <property type="entry name" value="BRANCHED-CHAIN AMINO ACID TRANSPORT PERMEASE PROTEIN LIVM-RELATED"/>
    <property type="match status" value="1"/>
</dbReference>
<evidence type="ECO:0000256" key="2">
    <source>
        <dbReference type="ARBA" id="ARBA00022475"/>
    </source>
</evidence>
<organism evidence="7">
    <name type="scientific">uncultured Poseidoniia archaeon</name>
    <dbReference type="NCBI Taxonomy" id="1697135"/>
    <lineage>
        <taxon>Archaea</taxon>
        <taxon>Methanobacteriati</taxon>
        <taxon>Thermoplasmatota</taxon>
        <taxon>Candidatus Poseidoniia</taxon>
        <taxon>environmental samples</taxon>
    </lineage>
</organism>
<feature type="transmembrane region" description="Helical" evidence="6">
    <location>
        <begin position="824"/>
        <end position="846"/>
    </location>
</feature>